<protein>
    <recommendedName>
        <fullName evidence="4">RING-type domain-containing protein</fullName>
    </recommendedName>
</protein>
<evidence type="ECO:0008006" key="4">
    <source>
        <dbReference type="Google" id="ProtNLM"/>
    </source>
</evidence>
<feature type="transmembrane region" description="Helical" evidence="2">
    <location>
        <begin position="343"/>
        <end position="363"/>
    </location>
</feature>
<dbReference type="GO" id="GO:0006511">
    <property type="term" value="P:ubiquitin-dependent protein catabolic process"/>
    <property type="evidence" value="ECO:0007669"/>
    <property type="project" value="TreeGrafter"/>
</dbReference>
<feature type="transmembrane region" description="Helical" evidence="2">
    <location>
        <begin position="599"/>
        <end position="619"/>
    </location>
</feature>
<feature type="region of interest" description="Disordered" evidence="1">
    <location>
        <begin position="823"/>
        <end position="847"/>
    </location>
</feature>
<name>A0A0B7K7D9_BIOOC</name>
<feature type="region of interest" description="Disordered" evidence="1">
    <location>
        <begin position="636"/>
        <end position="683"/>
    </location>
</feature>
<evidence type="ECO:0000313" key="3">
    <source>
        <dbReference type="EMBL" id="CEO51472.1"/>
    </source>
</evidence>
<reference evidence="3" key="1">
    <citation type="submission" date="2015-01" db="EMBL/GenBank/DDBJ databases">
        <authorList>
            <person name="Durling Mikael"/>
        </authorList>
    </citation>
    <scope>NUCLEOTIDE SEQUENCE</scope>
</reference>
<dbReference type="GO" id="GO:0016567">
    <property type="term" value="P:protein ubiquitination"/>
    <property type="evidence" value="ECO:0007669"/>
    <property type="project" value="TreeGrafter"/>
</dbReference>
<proteinExistence type="predicted"/>
<feature type="transmembrane region" description="Helical" evidence="2">
    <location>
        <begin position="123"/>
        <end position="142"/>
    </location>
</feature>
<accession>A0A0B7K7D9</accession>
<gene>
    <name evidence="3" type="ORF">BN869_000007530_1</name>
</gene>
<feature type="transmembrane region" description="Helical" evidence="2">
    <location>
        <begin position="163"/>
        <end position="181"/>
    </location>
</feature>
<dbReference type="InterPro" id="IPR013083">
    <property type="entry name" value="Znf_RING/FYVE/PHD"/>
</dbReference>
<evidence type="ECO:0000256" key="1">
    <source>
        <dbReference type="SAM" id="MobiDB-lite"/>
    </source>
</evidence>
<evidence type="ECO:0000256" key="2">
    <source>
        <dbReference type="SAM" id="Phobius"/>
    </source>
</evidence>
<dbReference type="AlphaFoldDB" id="A0A0B7K7D9"/>
<sequence length="943" mass="104205">MADPGVSGLGSQNATNWTGMTAWTANLTRYAPSMEDLVWACPRMFKRLGSFMAPSDAQSLNESASQLATNSAAVGADLLRTANATFETLMDLGEGGTAGGAATAEEATVRRLSLEGARSFGGVFSYVTSKWALACIVMAVVLNRTHIYAATRRRLQLRWTVRLVLRIVPIIWISVHAVRLLQSIQCQTSPDFAELRFGNSSMKSDLMFSYNNPFLNRLGATILGATDEQSCRSVKMILSEDDDDTRHIQGSLSALWPLFLSFCLSNFIESVSCTVQGRPHASEVAMSLFEQSLAFAEADAAISNQLSWSSFAKGSGVKVAVNGTTIALTRSMIMNRVNTAPEVLWIAFLCAITHVTNHMLGVFDLQAKFRLYNTGIWAFCFIGTFIWSTVTFDLDDPASQGLLRFPAVCIIGMVPHILVLFGIIICFSIYGIALILSALSSRGDDERASMSFRQRLMHAHQNMQANISLSEIRITREMDIYTALLRTGFTAVTMASEAVYLNEDRGVSVQSHTWLDNARLQEAEEMQRNWSGLGLTNSQYDNIGAIGLVPVQGKYGYSANGYARERAAQKVPKGGVDRSIRNGVGAAERSARWLMALELFLTVHRLFARISALILLWMFRVARIRAQPAWLLQMANRSSERKEGKDEDKSKDGPGGSGSRTVDENPLARPENQDIEAEFRRSEPSMNEEYLESELYTYWLRGGWWGGHDSSGDFRPAAFDDDWDATSVVTATTTDGDSQDEYAWESEEDGQKTPTGRSPRRSRDESSVIDSPFSMNDFARLLQPKSREEREHARNLAAHLQSDKIMTRSQYRRIESLQRTRILTNPGSGPINEGVMAAPGRSGRKLSPEDEERVLEQLLLARRQSAAVPASMSASTWQDGAAGLGSGGPPCVVCQSSPRSIIVWPCRCLSLCDECRVSLAINNFDKCVCCRRDVISFSRIFVP</sequence>
<keyword evidence="2" id="KW-0812">Transmembrane</keyword>
<feature type="transmembrane region" description="Helical" evidence="2">
    <location>
        <begin position="375"/>
        <end position="394"/>
    </location>
</feature>
<dbReference type="Pfam" id="PF13920">
    <property type="entry name" value="zf-C3HC4_3"/>
    <property type="match status" value="1"/>
</dbReference>
<dbReference type="PANTHER" id="PTHR22696">
    <property type="entry name" value="E3 UBIQUITIN-PROTEIN LIGASE RNF26"/>
    <property type="match status" value="1"/>
</dbReference>
<dbReference type="CDD" id="cd16616">
    <property type="entry name" value="mRING-HC-C4C4_Asi1p-like"/>
    <property type="match status" value="1"/>
</dbReference>
<dbReference type="EMBL" id="CDPU01000023">
    <property type="protein sequence ID" value="CEO51472.1"/>
    <property type="molecule type" value="Genomic_DNA"/>
</dbReference>
<feature type="compositionally biased region" description="Acidic residues" evidence="1">
    <location>
        <begin position="737"/>
        <end position="748"/>
    </location>
</feature>
<feature type="region of interest" description="Disordered" evidence="1">
    <location>
        <begin position="732"/>
        <end position="771"/>
    </location>
</feature>
<dbReference type="GO" id="GO:0061630">
    <property type="term" value="F:ubiquitin protein ligase activity"/>
    <property type="evidence" value="ECO:0007669"/>
    <property type="project" value="TreeGrafter"/>
</dbReference>
<keyword evidence="2" id="KW-1133">Transmembrane helix</keyword>
<dbReference type="Gene3D" id="3.30.40.10">
    <property type="entry name" value="Zinc/RING finger domain, C3HC4 (zinc finger)"/>
    <property type="match status" value="1"/>
</dbReference>
<dbReference type="PANTHER" id="PTHR22696:SF1">
    <property type="entry name" value="E3 UBIQUITIN-PROTEIN LIGASE RNF26"/>
    <property type="match status" value="1"/>
</dbReference>
<organism evidence="3">
    <name type="scientific">Bionectria ochroleuca</name>
    <name type="common">Gliocladium roseum</name>
    <dbReference type="NCBI Taxonomy" id="29856"/>
    <lineage>
        <taxon>Eukaryota</taxon>
        <taxon>Fungi</taxon>
        <taxon>Dikarya</taxon>
        <taxon>Ascomycota</taxon>
        <taxon>Pezizomycotina</taxon>
        <taxon>Sordariomycetes</taxon>
        <taxon>Hypocreomycetidae</taxon>
        <taxon>Hypocreales</taxon>
        <taxon>Bionectriaceae</taxon>
        <taxon>Clonostachys</taxon>
    </lineage>
</organism>
<keyword evidence="2" id="KW-0472">Membrane</keyword>
<feature type="compositionally biased region" description="Basic and acidic residues" evidence="1">
    <location>
        <begin position="638"/>
        <end position="652"/>
    </location>
</feature>
<feature type="transmembrane region" description="Helical" evidence="2">
    <location>
        <begin position="414"/>
        <end position="439"/>
    </location>
</feature>